<evidence type="ECO:0000259" key="1">
    <source>
        <dbReference type="SMART" id="SM00829"/>
    </source>
</evidence>
<evidence type="ECO:0000313" key="2">
    <source>
        <dbReference type="EMBL" id="MDC3985992.1"/>
    </source>
</evidence>
<sequence length="324" mass="34785">MHALVQPEYGSPDVLRLEEVETPTIGDDDVLVRVHAASVCKGDVHLLTGKPYLVRLGFGLRRPNRRIAGQNVAGTVEAVGRNVTTTKPGDEVYGQVTSGFAEYVRARESELAPKSTRLTFEQAAAMPDSGMTALQALRDAGRLQAGQRVLINGASGGVGSFAVPIAKAMGAEVTAVCSTRHVDKVRSIGADEVVDYTKEDFTKQTGRFDVMLDLVGNRSPSACKRVLKPTGTYVSCAGSPGGQWIGPVVWIMKVMLTGMFASQKMAPFLTKPRREDLIALNDLVEAGALLPVIERAYTFREAAEAVRHVAEGHAQGKTVIVVRQ</sequence>
<dbReference type="Pfam" id="PF13602">
    <property type="entry name" value="ADH_zinc_N_2"/>
    <property type="match status" value="1"/>
</dbReference>
<dbReference type="PANTHER" id="PTHR11695">
    <property type="entry name" value="ALCOHOL DEHYDROGENASE RELATED"/>
    <property type="match status" value="1"/>
</dbReference>
<proteinExistence type="predicted"/>
<dbReference type="EMBL" id="JAGTJJ010000034">
    <property type="protein sequence ID" value="MDC3985992.1"/>
    <property type="molecule type" value="Genomic_DNA"/>
</dbReference>
<reference evidence="2 3" key="1">
    <citation type="submission" date="2021-04" db="EMBL/GenBank/DDBJ databases">
        <title>Genome analysis of Polyangium sp.</title>
        <authorList>
            <person name="Li Y."/>
            <person name="Wang J."/>
        </authorList>
    </citation>
    <scope>NUCLEOTIDE SEQUENCE [LARGE SCALE GENOMIC DNA]</scope>
    <source>
        <strain evidence="2 3">SDU14</strain>
    </source>
</reference>
<evidence type="ECO:0000313" key="3">
    <source>
        <dbReference type="Proteomes" id="UP001151081"/>
    </source>
</evidence>
<dbReference type="GO" id="GO:0016491">
    <property type="term" value="F:oxidoreductase activity"/>
    <property type="evidence" value="ECO:0007669"/>
    <property type="project" value="InterPro"/>
</dbReference>
<protein>
    <submittedName>
        <fullName evidence="2">NAD(P)-dependent alcohol dehydrogenase</fullName>
    </submittedName>
</protein>
<dbReference type="Pfam" id="PF08240">
    <property type="entry name" value="ADH_N"/>
    <property type="match status" value="1"/>
</dbReference>
<keyword evidence="3" id="KW-1185">Reference proteome</keyword>
<accession>A0A9X3X857</accession>
<dbReference type="SUPFAM" id="SSF50129">
    <property type="entry name" value="GroES-like"/>
    <property type="match status" value="1"/>
</dbReference>
<dbReference type="Gene3D" id="3.90.180.10">
    <property type="entry name" value="Medium-chain alcohol dehydrogenases, catalytic domain"/>
    <property type="match status" value="1"/>
</dbReference>
<dbReference type="InterPro" id="IPR013154">
    <property type="entry name" value="ADH-like_N"/>
</dbReference>
<dbReference type="InterPro" id="IPR036291">
    <property type="entry name" value="NAD(P)-bd_dom_sf"/>
</dbReference>
<comment type="caution">
    <text evidence="2">The sequence shown here is derived from an EMBL/GenBank/DDBJ whole genome shotgun (WGS) entry which is preliminary data.</text>
</comment>
<dbReference type="SMART" id="SM00829">
    <property type="entry name" value="PKS_ER"/>
    <property type="match status" value="1"/>
</dbReference>
<name>A0A9X3X857_9BACT</name>
<dbReference type="SUPFAM" id="SSF51735">
    <property type="entry name" value="NAD(P)-binding Rossmann-fold domains"/>
    <property type="match status" value="1"/>
</dbReference>
<dbReference type="AlphaFoldDB" id="A0A9X3X857"/>
<dbReference type="Gene3D" id="3.40.50.720">
    <property type="entry name" value="NAD(P)-binding Rossmann-like Domain"/>
    <property type="match status" value="1"/>
</dbReference>
<feature type="domain" description="Enoyl reductase (ER)" evidence="1">
    <location>
        <begin position="10"/>
        <end position="320"/>
    </location>
</feature>
<dbReference type="RefSeq" id="WP_272424306.1">
    <property type="nucleotide sequence ID" value="NZ_JAGTJJ010000034.1"/>
</dbReference>
<gene>
    <name evidence="2" type="ORF">KEG57_36265</name>
</gene>
<organism evidence="2 3">
    <name type="scientific">Polyangium jinanense</name>
    <dbReference type="NCBI Taxonomy" id="2829994"/>
    <lineage>
        <taxon>Bacteria</taxon>
        <taxon>Pseudomonadati</taxon>
        <taxon>Myxococcota</taxon>
        <taxon>Polyangia</taxon>
        <taxon>Polyangiales</taxon>
        <taxon>Polyangiaceae</taxon>
        <taxon>Polyangium</taxon>
    </lineage>
</organism>
<dbReference type="CDD" id="cd08267">
    <property type="entry name" value="MDR1"/>
    <property type="match status" value="1"/>
</dbReference>
<dbReference type="Proteomes" id="UP001151081">
    <property type="component" value="Unassembled WGS sequence"/>
</dbReference>
<dbReference type="PANTHER" id="PTHR11695:SF648">
    <property type="entry name" value="ZINC-BINDING OXIDOREDUCTASE"/>
    <property type="match status" value="1"/>
</dbReference>
<dbReference type="InterPro" id="IPR020843">
    <property type="entry name" value="ER"/>
</dbReference>
<dbReference type="InterPro" id="IPR050700">
    <property type="entry name" value="YIM1/Zinc_Alcohol_DH_Fams"/>
</dbReference>
<dbReference type="InterPro" id="IPR011032">
    <property type="entry name" value="GroES-like_sf"/>
</dbReference>